<reference evidence="2" key="1">
    <citation type="journal article" date="2014" name="Int. J. Syst. Evol. Microbiol.">
        <title>Complete genome sequence of Corynebacterium casei LMG S-19264T (=DSM 44701T), isolated from a smear-ripened cheese.</title>
        <authorList>
            <consortium name="US DOE Joint Genome Institute (JGI-PGF)"/>
            <person name="Walter F."/>
            <person name="Albersmeier A."/>
            <person name="Kalinowski J."/>
            <person name="Ruckert C."/>
        </authorList>
    </citation>
    <scope>NUCLEOTIDE SEQUENCE</scope>
    <source>
        <strain evidence="2">VKM B-2484</strain>
    </source>
</reference>
<feature type="region of interest" description="Disordered" evidence="1">
    <location>
        <begin position="39"/>
        <end position="87"/>
    </location>
</feature>
<comment type="caution">
    <text evidence="2">The sequence shown here is derived from an EMBL/GenBank/DDBJ whole genome shotgun (WGS) entry which is preliminary data.</text>
</comment>
<keyword evidence="3" id="KW-1185">Reference proteome</keyword>
<proteinExistence type="predicted"/>
<dbReference type="Proteomes" id="UP001143370">
    <property type="component" value="Unassembled WGS sequence"/>
</dbReference>
<dbReference type="AlphaFoldDB" id="A0A9W6JA00"/>
<evidence type="ECO:0000256" key="1">
    <source>
        <dbReference type="SAM" id="MobiDB-lite"/>
    </source>
</evidence>
<feature type="compositionally biased region" description="Basic and acidic residues" evidence="1">
    <location>
        <begin position="40"/>
        <end position="56"/>
    </location>
</feature>
<name>A0A9W6JA00_9HYPH</name>
<reference evidence="2" key="2">
    <citation type="submission" date="2023-01" db="EMBL/GenBank/DDBJ databases">
        <authorList>
            <person name="Sun Q."/>
            <person name="Evtushenko L."/>
        </authorList>
    </citation>
    <scope>NUCLEOTIDE SEQUENCE</scope>
    <source>
        <strain evidence="2">VKM B-2484</strain>
    </source>
</reference>
<sequence>MVDSVRMTLEPIAADGSLKLAAYHHGCLLVADKVVTRHSLRADDRRNQQRDRDQKGQQRSHLSYRLQPDAHARPLPPQEGTLRTIPP</sequence>
<gene>
    <name evidence="2" type="ORF">GCM10017643_35590</name>
</gene>
<protein>
    <submittedName>
        <fullName evidence="2">Uncharacterized protein</fullName>
    </submittedName>
</protein>
<evidence type="ECO:0000313" key="3">
    <source>
        <dbReference type="Proteomes" id="UP001143370"/>
    </source>
</evidence>
<organism evidence="2 3">
    <name type="scientific">Ancylobacter dichloromethanicus</name>
    <dbReference type="NCBI Taxonomy" id="518825"/>
    <lineage>
        <taxon>Bacteria</taxon>
        <taxon>Pseudomonadati</taxon>
        <taxon>Pseudomonadota</taxon>
        <taxon>Alphaproteobacteria</taxon>
        <taxon>Hyphomicrobiales</taxon>
        <taxon>Xanthobacteraceae</taxon>
        <taxon>Ancylobacter</taxon>
    </lineage>
</organism>
<evidence type="ECO:0000313" key="2">
    <source>
        <dbReference type="EMBL" id="GLK73442.1"/>
    </source>
</evidence>
<accession>A0A9W6JA00</accession>
<dbReference type="EMBL" id="BSFJ01000026">
    <property type="protein sequence ID" value="GLK73442.1"/>
    <property type="molecule type" value="Genomic_DNA"/>
</dbReference>